<dbReference type="InterPro" id="IPR016181">
    <property type="entry name" value="Acyl_CoA_acyltransferase"/>
</dbReference>
<evidence type="ECO:0000313" key="2">
    <source>
        <dbReference type="EMBL" id="TSJ40558.1"/>
    </source>
</evidence>
<dbReference type="EMBL" id="VLPK01000002">
    <property type="protein sequence ID" value="TSJ40558.1"/>
    <property type="molecule type" value="Genomic_DNA"/>
</dbReference>
<dbReference type="InterPro" id="IPR051531">
    <property type="entry name" value="N-acetyltransferase"/>
</dbReference>
<comment type="caution">
    <text evidence="2">The sequence shown here is derived from an EMBL/GenBank/DDBJ whole genome shotgun (WGS) entry which is preliminary data.</text>
</comment>
<dbReference type="Proteomes" id="UP000318733">
    <property type="component" value="Unassembled WGS sequence"/>
</dbReference>
<accession>A0A556ML35</accession>
<reference evidence="2 3" key="1">
    <citation type="submission" date="2019-07" db="EMBL/GenBank/DDBJ databases">
        <authorList>
            <person name="Huq M.A."/>
        </authorList>
    </citation>
    <scope>NUCLEOTIDE SEQUENCE [LARGE SCALE GENOMIC DNA]</scope>
    <source>
        <strain evidence="2 3">MAH-19</strain>
    </source>
</reference>
<dbReference type="Pfam" id="PF13302">
    <property type="entry name" value="Acetyltransf_3"/>
    <property type="match status" value="1"/>
</dbReference>
<feature type="domain" description="N-acetyltransferase" evidence="1">
    <location>
        <begin position="16"/>
        <end position="172"/>
    </location>
</feature>
<dbReference type="PROSITE" id="PS51186">
    <property type="entry name" value="GNAT"/>
    <property type="match status" value="1"/>
</dbReference>
<dbReference type="InterPro" id="IPR000182">
    <property type="entry name" value="GNAT_dom"/>
</dbReference>
<evidence type="ECO:0000313" key="3">
    <source>
        <dbReference type="Proteomes" id="UP000318733"/>
    </source>
</evidence>
<dbReference type="Gene3D" id="3.40.630.30">
    <property type="match status" value="1"/>
</dbReference>
<keyword evidence="2" id="KW-0808">Transferase</keyword>
<dbReference type="PANTHER" id="PTHR43792:SF1">
    <property type="entry name" value="N-ACETYLTRANSFERASE DOMAIN-CONTAINING PROTEIN"/>
    <property type="match status" value="1"/>
</dbReference>
<protein>
    <submittedName>
        <fullName evidence="2">GNAT family N-acetyltransferase</fullName>
    </submittedName>
</protein>
<keyword evidence="3" id="KW-1185">Reference proteome</keyword>
<dbReference type="GO" id="GO:0016747">
    <property type="term" value="F:acyltransferase activity, transferring groups other than amino-acyl groups"/>
    <property type="evidence" value="ECO:0007669"/>
    <property type="project" value="InterPro"/>
</dbReference>
<organism evidence="2 3">
    <name type="scientific">Mucilaginibacter corticis</name>
    <dbReference type="NCBI Taxonomy" id="2597670"/>
    <lineage>
        <taxon>Bacteria</taxon>
        <taxon>Pseudomonadati</taxon>
        <taxon>Bacteroidota</taxon>
        <taxon>Sphingobacteriia</taxon>
        <taxon>Sphingobacteriales</taxon>
        <taxon>Sphingobacteriaceae</taxon>
        <taxon>Mucilaginibacter</taxon>
    </lineage>
</organism>
<gene>
    <name evidence="2" type="ORF">FO440_12455</name>
</gene>
<dbReference type="PANTHER" id="PTHR43792">
    <property type="entry name" value="GNAT FAMILY, PUTATIVE (AFU_ORTHOLOGUE AFUA_3G00765)-RELATED-RELATED"/>
    <property type="match status" value="1"/>
</dbReference>
<dbReference type="SUPFAM" id="SSF55729">
    <property type="entry name" value="Acyl-CoA N-acyltransferases (Nat)"/>
    <property type="match status" value="1"/>
</dbReference>
<name>A0A556ML35_9SPHI</name>
<dbReference type="AlphaFoldDB" id="A0A556ML35"/>
<sequence length="172" mass="19592">MGYIWQMSIIAQTPRIIIREFLVEELETYLKHFTDDRVTLYIPKHSREERIIIFNNALNQYQTTNTTGIWGMFDSTTHSFIGSCLLRPFDDKASVLELGYSLEQKYWGLGLATEMAIAISSHGFNDSTINEIVAVTTLANAGSQRVLQKAGFKQGDNLMRNGEELAYFKLAR</sequence>
<proteinExistence type="predicted"/>
<dbReference type="OrthoDB" id="9788916at2"/>
<evidence type="ECO:0000259" key="1">
    <source>
        <dbReference type="PROSITE" id="PS51186"/>
    </source>
</evidence>